<evidence type="ECO:0000313" key="2">
    <source>
        <dbReference type="EMBL" id="BCU71671.1"/>
    </source>
</evidence>
<feature type="transmembrane region" description="Helical" evidence="1">
    <location>
        <begin position="334"/>
        <end position="360"/>
    </location>
</feature>
<keyword evidence="1" id="KW-0472">Membrane</keyword>
<feature type="transmembrane region" description="Helical" evidence="1">
    <location>
        <begin position="366"/>
        <end position="389"/>
    </location>
</feature>
<organism evidence="2 3">
    <name type="scientific">Stygiolobus caldivivus</name>
    <dbReference type="NCBI Taxonomy" id="2824673"/>
    <lineage>
        <taxon>Archaea</taxon>
        <taxon>Thermoproteota</taxon>
        <taxon>Thermoprotei</taxon>
        <taxon>Sulfolobales</taxon>
        <taxon>Sulfolobaceae</taxon>
        <taxon>Stygiolobus</taxon>
    </lineage>
</organism>
<gene>
    <name evidence="2" type="ORF">KN1_29680</name>
</gene>
<name>A0A8D5ZKE9_9CREN</name>
<dbReference type="EMBL" id="AP024597">
    <property type="protein sequence ID" value="BCU71671.1"/>
    <property type="molecule type" value="Genomic_DNA"/>
</dbReference>
<dbReference type="RefSeq" id="WP_221288548.1">
    <property type="nucleotide sequence ID" value="NZ_AP024597.1"/>
</dbReference>
<dbReference type="KEGG" id="csty:KN1_29680"/>
<dbReference type="GO" id="GO:0005886">
    <property type="term" value="C:plasma membrane"/>
    <property type="evidence" value="ECO:0007669"/>
    <property type="project" value="UniProtKB-SubCell"/>
</dbReference>
<feature type="transmembrane region" description="Helical" evidence="1">
    <location>
        <begin position="455"/>
        <end position="475"/>
    </location>
</feature>
<sequence length="480" mass="53435">MRANIYDLKRSLMRVSTLFVIILFSIISAAFAVQFFTHNPFGQTLYGGYPYQGVNLIGIATSHYYPSNSTFLITVYGYAFNNQGQPISGTVEVKVLGPNNAQYVKSISVDGVFNASFCFKVPPAPSSPAPPGTPIYFGNQISGTGFQPSPPIIPYPSYILVLSSGGVNRMQQFFNTNSTSPVIATSEVCYTSASISGDKSLAFVQMGKAIALSNANGVVKVVFYNQKKVLGEQTFSVVAYKVKELDINAPYNTTAVKVFFGNSSKVSGYYQYTELGNNLMSYFYSLVFLLLEILLPLFVIYLGYSYFAEPRGRGSLEFILSRPVTKTDIYVNRYIANVVTVGVASFVLVAVFYLVVYFYSQYMVPLYVIVLNWLGLFLLLTTYLSIVYFTGGLFKSSNYTILIGGLSFLIDSFLFQIMGFMPKYYFIKYYVQFASVNEAIKHYIMLQGDSFSVPLSLLASLSWVFIPFLLGLLAFKKRDI</sequence>
<dbReference type="AlphaFoldDB" id="A0A8D5ZKE9"/>
<keyword evidence="3" id="KW-1185">Reference proteome</keyword>
<reference evidence="2 3" key="1">
    <citation type="submission" date="2021-04" db="EMBL/GenBank/DDBJ databases">
        <title>Complete genome sequence of Stygiolobus sp. KN-1.</title>
        <authorList>
            <person name="Nakamura K."/>
            <person name="Sakai H."/>
            <person name="Kurosawa N."/>
        </authorList>
    </citation>
    <scope>NUCLEOTIDE SEQUENCE [LARGE SCALE GENOMIC DNA]</scope>
    <source>
        <strain evidence="2 3">KN-1</strain>
    </source>
</reference>
<keyword evidence="1" id="KW-0812">Transmembrane</keyword>
<keyword evidence="1" id="KW-1133">Transmembrane helix</keyword>
<evidence type="ECO:0000256" key="1">
    <source>
        <dbReference type="SAM" id="Phobius"/>
    </source>
</evidence>
<dbReference type="Proteomes" id="UP000825123">
    <property type="component" value="Chromosome"/>
</dbReference>
<evidence type="ECO:0000313" key="3">
    <source>
        <dbReference type="Proteomes" id="UP000825123"/>
    </source>
</evidence>
<feature type="transmembrane region" description="Helical" evidence="1">
    <location>
        <begin position="401"/>
        <end position="421"/>
    </location>
</feature>
<feature type="transmembrane region" description="Helical" evidence="1">
    <location>
        <begin position="282"/>
        <end position="304"/>
    </location>
</feature>
<dbReference type="PANTHER" id="PTHR43471">
    <property type="entry name" value="ABC TRANSPORTER PERMEASE"/>
    <property type="match status" value="1"/>
</dbReference>
<accession>A0A8D5ZKE9</accession>
<dbReference type="Pfam" id="PF12679">
    <property type="entry name" value="ABC2_membrane_2"/>
    <property type="match status" value="1"/>
</dbReference>
<proteinExistence type="predicted"/>
<dbReference type="GO" id="GO:0140359">
    <property type="term" value="F:ABC-type transporter activity"/>
    <property type="evidence" value="ECO:0007669"/>
    <property type="project" value="InterPro"/>
</dbReference>
<dbReference type="GeneID" id="66164673"/>
<evidence type="ECO:0008006" key="4">
    <source>
        <dbReference type="Google" id="ProtNLM"/>
    </source>
</evidence>
<protein>
    <recommendedName>
        <fullName evidence="4">ABC transporter permease</fullName>
    </recommendedName>
</protein>